<accession>A0A914HGG5</accession>
<sequence length="274" mass="31648">MGGGKKMAHSPKRSEGKEKQLRMRDKNAPKIPMNAYQRFVTHRLKVSPSKKFGTSREAMANFAAEWAVMDSQAKQPYFDEYIAERNEYNKKMEDYKKTADFKAFQMEKSAKRRNLTKIDNRQGTSAAGRHRPLHLPPNVKQIFSREFLEYNKSQEKRMRDVRAQISEVEDQIDLLDQHIVSLNDQMRVVQCTTRAEEAETARVRDKMRRWRHIVQEALDMDSDASLEAVIARAEQLTDELSAGEMGTQRARAALQQALKRAAETNEVPPIGHQQ</sequence>
<feature type="compositionally biased region" description="Basic residues" evidence="5">
    <location>
        <begin position="1"/>
        <end position="11"/>
    </location>
</feature>
<evidence type="ECO:0000259" key="6">
    <source>
        <dbReference type="PROSITE" id="PS50118"/>
    </source>
</evidence>
<keyword evidence="1 3" id="KW-0238">DNA-binding</keyword>
<evidence type="ECO:0000256" key="5">
    <source>
        <dbReference type="SAM" id="MobiDB-lite"/>
    </source>
</evidence>
<dbReference type="GO" id="GO:0010468">
    <property type="term" value="P:regulation of gene expression"/>
    <property type="evidence" value="ECO:0007669"/>
    <property type="project" value="TreeGrafter"/>
</dbReference>
<dbReference type="Proteomes" id="UP000887572">
    <property type="component" value="Unplaced"/>
</dbReference>
<protein>
    <submittedName>
        <fullName evidence="8">HMG box domain-containing protein</fullName>
    </submittedName>
</protein>
<reference evidence="8" key="1">
    <citation type="submission" date="2022-11" db="UniProtKB">
        <authorList>
            <consortium name="WormBaseParasite"/>
        </authorList>
    </citation>
    <scope>IDENTIFICATION</scope>
</reference>
<dbReference type="WBParaSite" id="Gr19_v10_g17140.t1">
    <property type="protein sequence ID" value="Gr19_v10_g17140.t1"/>
    <property type="gene ID" value="Gr19_v10_g17140"/>
</dbReference>
<evidence type="ECO:0000313" key="7">
    <source>
        <dbReference type="Proteomes" id="UP000887572"/>
    </source>
</evidence>
<organism evidence="7 8">
    <name type="scientific">Globodera rostochiensis</name>
    <name type="common">Golden nematode worm</name>
    <name type="synonym">Heterodera rostochiensis</name>
    <dbReference type="NCBI Taxonomy" id="31243"/>
    <lineage>
        <taxon>Eukaryota</taxon>
        <taxon>Metazoa</taxon>
        <taxon>Ecdysozoa</taxon>
        <taxon>Nematoda</taxon>
        <taxon>Chromadorea</taxon>
        <taxon>Rhabditida</taxon>
        <taxon>Tylenchina</taxon>
        <taxon>Tylenchomorpha</taxon>
        <taxon>Tylenchoidea</taxon>
        <taxon>Heteroderidae</taxon>
        <taxon>Heteroderinae</taxon>
        <taxon>Globodera</taxon>
    </lineage>
</organism>
<dbReference type="SMART" id="SM00398">
    <property type="entry name" value="HMG"/>
    <property type="match status" value="1"/>
</dbReference>
<dbReference type="GO" id="GO:0005634">
    <property type="term" value="C:nucleus"/>
    <property type="evidence" value="ECO:0007669"/>
    <property type="project" value="UniProtKB-UniRule"/>
</dbReference>
<feature type="compositionally biased region" description="Basic and acidic residues" evidence="5">
    <location>
        <begin position="12"/>
        <end position="26"/>
    </location>
</feature>
<dbReference type="PANTHER" id="PTHR46040:SF3">
    <property type="entry name" value="HIGH MOBILITY GROUP PROTEIN 2"/>
    <property type="match status" value="1"/>
</dbReference>
<proteinExistence type="predicted"/>
<evidence type="ECO:0000313" key="8">
    <source>
        <dbReference type="WBParaSite" id="Gr19_v10_g17140.t1"/>
    </source>
</evidence>
<evidence type="ECO:0000256" key="3">
    <source>
        <dbReference type="PROSITE-ProRule" id="PRU00267"/>
    </source>
</evidence>
<name>A0A914HGG5_GLORO</name>
<feature type="DNA-binding region" description="HMG box" evidence="3">
    <location>
        <begin position="29"/>
        <end position="96"/>
    </location>
</feature>
<feature type="domain" description="HMG box" evidence="6">
    <location>
        <begin position="29"/>
        <end position="96"/>
    </location>
</feature>
<dbReference type="GO" id="GO:0003677">
    <property type="term" value="F:DNA binding"/>
    <property type="evidence" value="ECO:0007669"/>
    <property type="project" value="UniProtKB-UniRule"/>
</dbReference>
<dbReference type="AlphaFoldDB" id="A0A914HGG5"/>
<dbReference type="PANTHER" id="PTHR46040">
    <property type="entry name" value="HIGH MOBILITY GROUP PROTEIN 2"/>
    <property type="match status" value="1"/>
</dbReference>
<dbReference type="SUPFAM" id="SSF47095">
    <property type="entry name" value="HMG-box"/>
    <property type="match status" value="1"/>
</dbReference>
<feature type="region of interest" description="Disordered" evidence="5">
    <location>
        <begin position="113"/>
        <end position="135"/>
    </location>
</feature>
<feature type="coiled-coil region" evidence="4">
    <location>
        <begin position="151"/>
        <end position="185"/>
    </location>
</feature>
<feature type="region of interest" description="Disordered" evidence="5">
    <location>
        <begin position="1"/>
        <end position="26"/>
    </location>
</feature>
<evidence type="ECO:0000256" key="2">
    <source>
        <dbReference type="ARBA" id="ARBA00023242"/>
    </source>
</evidence>
<keyword evidence="7" id="KW-1185">Reference proteome</keyword>
<dbReference type="InterPro" id="IPR051965">
    <property type="entry name" value="ChromReg_NeuronalGeneExpr"/>
</dbReference>
<dbReference type="Gene3D" id="1.10.30.10">
    <property type="entry name" value="High mobility group box domain"/>
    <property type="match status" value="1"/>
</dbReference>
<evidence type="ECO:0000256" key="1">
    <source>
        <dbReference type="ARBA" id="ARBA00023125"/>
    </source>
</evidence>
<evidence type="ECO:0000256" key="4">
    <source>
        <dbReference type="SAM" id="Coils"/>
    </source>
</evidence>
<dbReference type="InterPro" id="IPR009071">
    <property type="entry name" value="HMG_box_dom"/>
</dbReference>
<dbReference type="PROSITE" id="PS50118">
    <property type="entry name" value="HMG_BOX_2"/>
    <property type="match status" value="1"/>
</dbReference>
<keyword evidence="2 3" id="KW-0539">Nucleus</keyword>
<keyword evidence="4" id="KW-0175">Coiled coil</keyword>
<dbReference type="InterPro" id="IPR036910">
    <property type="entry name" value="HMG_box_dom_sf"/>
</dbReference>